<evidence type="ECO:0000313" key="1">
    <source>
        <dbReference type="EMBL" id="KEQ86925.1"/>
    </source>
</evidence>
<sequence>MGAGQGEMVLFLFSFFLSSRFSCFLTPQVFYSLLCTVPRWYFLGRCFRERGQRVKFGDGRPVAVN</sequence>
<dbReference type="Proteomes" id="UP000030706">
    <property type="component" value="Unassembled WGS sequence"/>
</dbReference>
<accession>A0A074XN29</accession>
<name>A0A074XN29_AURPU</name>
<keyword evidence="2" id="KW-1185">Reference proteome</keyword>
<dbReference type="HOGENOM" id="CLU_2849300_0_0_1"/>
<dbReference type="GeneID" id="40741338"/>
<proteinExistence type="predicted"/>
<organism evidence="1 2">
    <name type="scientific">Aureobasidium pullulans EXF-150</name>
    <dbReference type="NCBI Taxonomy" id="1043002"/>
    <lineage>
        <taxon>Eukaryota</taxon>
        <taxon>Fungi</taxon>
        <taxon>Dikarya</taxon>
        <taxon>Ascomycota</taxon>
        <taxon>Pezizomycotina</taxon>
        <taxon>Dothideomycetes</taxon>
        <taxon>Dothideomycetidae</taxon>
        <taxon>Dothideales</taxon>
        <taxon>Saccotheciaceae</taxon>
        <taxon>Aureobasidium</taxon>
    </lineage>
</organism>
<dbReference type="EMBL" id="KL584977">
    <property type="protein sequence ID" value="KEQ86925.1"/>
    <property type="molecule type" value="Genomic_DNA"/>
</dbReference>
<gene>
    <name evidence="1" type="ORF">M438DRAFT_159083</name>
</gene>
<evidence type="ECO:0000313" key="2">
    <source>
        <dbReference type="Proteomes" id="UP000030706"/>
    </source>
</evidence>
<protein>
    <submittedName>
        <fullName evidence="1">Uncharacterized protein</fullName>
    </submittedName>
</protein>
<dbReference type="AlphaFoldDB" id="A0A074XN29"/>
<dbReference type="RefSeq" id="XP_029763112.1">
    <property type="nucleotide sequence ID" value="XM_029899032.1"/>
</dbReference>
<reference evidence="1 2" key="1">
    <citation type="journal article" date="2014" name="BMC Genomics">
        <title>Genome sequencing of four Aureobasidium pullulans varieties: biotechnological potential, stress tolerance, and description of new species.</title>
        <authorList>
            <person name="Gostin Ar C."/>
            <person name="Ohm R.A."/>
            <person name="Kogej T."/>
            <person name="Sonjak S."/>
            <person name="Turk M."/>
            <person name="Zajc J."/>
            <person name="Zalar P."/>
            <person name="Grube M."/>
            <person name="Sun H."/>
            <person name="Han J."/>
            <person name="Sharma A."/>
            <person name="Chiniquy J."/>
            <person name="Ngan C.Y."/>
            <person name="Lipzen A."/>
            <person name="Barry K."/>
            <person name="Grigoriev I.V."/>
            <person name="Gunde-Cimerman N."/>
        </authorList>
    </citation>
    <scope>NUCLEOTIDE SEQUENCE [LARGE SCALE GENOMIC DNA]</scope>
    <source>
        <strain evidence="1 2">EXF-150</strain>
    </source>
</reference>